<keyword evidence="5" id="KW-1185">Reference proteome</keyword>
<accession>A0ABY7G1P1</accession>
<sequence>MERRKTPDARQCKTCQDSKWQTEMADECPGICSATGESSFSTFDGKMFSFSDTCEYTMLVVGDTSVTQQNVPCGSGGMRLHLFLDEAYANQVAGLCGNFDGSNTNDFKLKDGSTTGNPHGKICGLMGYVTRMPKPNTVED</sequence>
<gene>
    <name evidence="4" type="ORF">MAR_012690</name>
</gene>
<evidence type="ECO:0000256" key="2">
    <source>
        <dbReference type="ARBA" id="ARBA00023180"/>
    </source>
</evidence>
<evidence type="ECO:0000256" key="1">
    <source>
        <dbReference type="ARBA" id="ARBA00023157"/>
    </source>
</evidence>
<dbReference type="PROSITE" id="PS51233">
    <property type="entry name" value="VWFD"/>
    <property type="match status" value="1"/>
</dbReference>
<reference evidence="4" key="1">
    <citation type="submission" date="2022-11" db="EMBL/GenBank/DDBJ databases">
        <title>Centuries of genome instability and evolution in soft-shell clam transmissible cancer (bioRxiv).</title>
        <authorList>
            <person name="Hart S.F.M."/>
            <person name="Yonemitsu M.A."/>
            <person name="Giersch R.M."/>
            <person name="Beal B.F."/>
            <person name="Arriagada G."/>
            <person name="Davis B.W."/>
            <person name="Ostrander E.A."/>
            <person name="Goff S.P."/>
            <person name="Metzger M.J."/>
        </authorList>
    </citation>
    <scope>NUCLEOTIDE SEQUENCE</scope>
    <source>
        <strain evidence="4">MELC-2E11</strain>
        <tissue evidence="4">Siphon/mantle</tissue>
    </source>
</reference>
<dbReference type="PANTHER" id="PTHR11339">
    <property type="entry name" value="EXTRACELLULAR MATRIX GLYCOPROTEIN RELATED"/>
    <property type="match status" value="1"/>
</dbReference>
<proteinExistence type="predicted"/>
<dbReference type="Proteomes" id="UP001164746">
    <property type="component" value="Chromosome 14"/>
</dbReference>
<dbReference type="Pfam" id="PF00094">
    <property type="entry name" value="VWD"/>
    <property type="match status" value="2"/>
</dbReference>
<name>A0ABY7G1P1_MYAAR</name>
<feature type="domain" description="VWFD" evidence="3">
    <location>
        <begin position="30"/>
        <end position="140"/>
    </location>
</feature>
<keyword evidence="2" id="KW-0325">Glycoprotein</keyword>
<dbReference type="InterPro" id="IPR050780">
    <property type="entry name" value="Mucin_vWF_Thrombospondin_sf"/>
</dbReference>
<evidence type="ECO:0000259" key="3">
    <source>
        <dbReference type="PROSITE" id="PS51233"/>
    </source>
</evidence>
<dbReference type="PANTHER" id="PTHR11339:SF386">
    <property type="entry name" value="HEMOLECTIN, ISOFORM A"/>
    <property type="match status" value="1"/>
</dbReference>
<organism evidence="4 5">
    <name type="scientific">Mya arenaria</name>
    <name type="common">Soft-shell clam</name>
    <dbReference type="NCBI Taxonomy" id="6604"/>
    <lineage>
        <taxon>Eukaryota</taxon>
        <taxon>Metazoa</taxon>
        <taxon>Spiralia</taxon>
        <taxon>Lophotrochozoa</taxon>
        <taxon>Mollusca</taxon>
        <taxon>Bivalvia</taxon>
        <taxon>Autobranchia</taxon>
        <taxon>Heteroconchia</taxon>
        <taxon>Euheterodonta</taxon>
        <taxon>Imparidentia</taxon>
        <taxon>Neoheterodontei</taxon>
        <taxon>Myida</taxon>
        <taxon>Myoidea</taxon>
        <taxon>Myidae</taxon>
        <taxon>Mya</taxon>
    </lineage>
</organism>
<protein>
    <submittedName>
        <fullName evidence="4">SSPO-like protein</fullName>
    </submittedName>
</protein>
<dbReference type="EMBL" id="CP111025">
    <property type="protein sequence ID" value="WAR26986.1"/>
    <property type="molecule type" value="Genomic_DNA"/>
</dbReference>
<evidence type="ECO:0000313" key="5">
    <source>
        <dbReference type="Proteomes" id="UP001164746"/>
    </source>
</evidence>
<keyword evidence="1" id="KW-1015">Disulfide bond</keyword>
<evidence type="ECO:0000313" key="4">
    <source>
        <dbReference type="EMBL" id="WAR26986.1"/>
    </source>
</evidence>
<dbReference type="InterPro" id="IPR001846">
    <property type="entry name" value="VWF_type-D"/>
</dbReference>